<feature type="region of interest" description="Disordered" evidence="1">
    <location>
        <begin position="137"/>
        <end position="187"/>
    </location>
</feature>
<keyword evidence="3" id="KW-1185">Reference proteome</keyword>
<dbReference type="EMBL" id="CAKOFQ010006885">
    <property type="protein sequence ID" value="CAH1979865.1"/>
    <property type="molecule type" value="Genomic_DNA"/>
</dbReference>
<protein>
    <submittedName>
        <fullName evidence="2">Uncharacterized protein</fullName>
    </submittedName>
</protein>
<feature type="compositionally biased region" description="Basic and acidic residues" evidence="1">
    <location>
        <begin position="153"/>
        <end position="170"/>
    </location>
</feature>
<evidence type="ECO:0000313" key="3">
    <source>
        <dbReference type="Proteomes" id="UP001152888"/>
    </source>
</evidence>
<dbReference type="OrthoDB" id="7762929at2759"/>
<accession>A0A9P0PEC7</accession>
<feature type="region of interest" description="Disordered" evidence="1">
    <location>
        <begin position="1"/>
        <end position="24"/>
    </location>
</feature>
<evidence type="ECO:0000313" key="2">
    <source>
        <dbReference type="EMBL" id="CAH1979865.1"/>
    </source>
</evidence>
<comment type="caution">
    <text evidence="2">The sequence shown here is derived from an EMBL/GenBank/DDBJ whole genome shotgun (WGS) entry which is preliminary data.</text>
</comment>
<sequence length="205" mass="23892">MVKEHNRLKWSPNPPKKRPDNIISSKARERNIVAFKPQYEGEGRENMWKLMSNEDLREWFKEWAVFNKDVYTREQIIKEESKIQRKWIQRMMTYRQPTKLEIIEERLRKPISTGAKGSKIDIRCKYKPACAEPSISAGSAPLGVQQSKNKDHRHPETKSKDESKENEKKTAVKTAKNGGLRGNKPEVCKCNQKPLVRLCRCGISQ</sequence>
<organism evidence="2 3">
    <name type="scientific">Acanthoscelides obtectus</name>
    <name type="common">Bean weevil</name>
    <name type="synonym">Bruchus obtectus</name>
    <dbReference type="NCBI Taxonomy" id="200917"/>
    <lineage>
        <taxon>Eukaryota</taxon>
        <taxon>Metazoa</taxon>
        <taxon>Ecdysozoa</taxon>
        <taxon>Arthropoda</taxon>
        <taxon>Hexapoda</taxon>
        <taxon>Insecta</taxon>
        <taxon>Pterygota</taxon>
        <taxon>Neoptera</taxon>
        <taxon>Endopterygota</taxon>
        <taxon>Coleoptera</taxon>
        <taxon>Polyphaga</taxon>
        <taxon>Cucujiformia</taxon>
        <taxon>Chrysomeloidea</taxon>
        <taxon>Chrysomelidae</taxon>
        <taxon>Bruchinae</taxon>
        <taxon>Bruchini</taxon>
        <taxon>Acanthoscelides</taxon>
    </lineage>
</organism>
<dbReference type="Proteomes" id="UP001152888">
    <property type="component" value="Unassembled WGS sequence"/>
</dbReference>
<proteinExistence type="predicted"/>
<name>A0A9P0PEC7_ACAOB</name>
<gene>
    <name evidence="2" type="ORF">ACAOBT_LOCUS13670</name>
</gene>
<evidence type="ECO:0000256" key="1">
    <source>
        <dbReference type="SAM" id="MobiDB-lite"/>
    </source>
</evidence>
<dbReference type="AlphaFoldDB" id="A0A9P0PEC7"/>
<reference evidence="2" key="1">
    <citation type="submission" date="2022-03" db="EMBL/GenBank/DDBJ databases">
        <authorList>
            <person name="Sayadi A."/>
        </authorList>
    </citation>
    <scope>NUCLEOTIDE SEQUENCE</scope>
</reference>